<dbReference type="PRINTS" id="PR00320">
    <property type="entry name" value="GPROTEINBRPT"/>
</dbReference>
<dbReference type="Pfam" id="PF00400">
    <property type="entry name" value="WD40"/>
    <property type="match status" value="3"/>
</dbReference>
<dbReference type="AlphaFoldDB" id="A0A164MAF3"/>
<dbReference type="InterPro" id="IPR036036">
    <property type="entry name" value="SOCS_box-like_dom_sf"/>
</dbReference>
<reference evidence="1 2" key="1">
    <citation type="submission" date="2016-03" db="EMBL/GenBank/DDBJ databases">
        <title>EvidentialGene: Evidence-directed Construction of Genes on Genomes.</title>
        <authorList>
            <person name="Gilbert D.G."/>
            <person name="Choi J.-H."/>
            <person name="Mockaitis K."/>
            <person name="Colbourne J."/>
            <person name="Pfrender M."/>
        </authorList>
    </citation>
    <scope>NUCLEOTIDE SEQUENCE [LARGE SCALE GENOMIC DNA]</scope>
    <source>
        <strain evidence="1 2">Xinb3</strain>
        <tissue evidence="1">Complete organism</tissue>
    </source>
</reference>
<dbReference type="CDD" id="cd00200">
    <property type="entry name" value="WD40"/>
    <property type="match status" value="1"/>
</dbReference>
<dbReference type="SUPFAM" id="SSF158235">
    <property type="entry name" value="SOCS box-like"/>
    <property type="match status" value="1"/>
</dbReference>
<name>A0A164MAF3_9CRUS</name>
<dbReference type="EMBL" id="LRGB01003032">
    <property type="protein sequence ID" value="KZS04873.1"/>
    <property type="molecule type" value="Genomic_DNA"/>
</dbReference>
<dbReference type="SMART" id="SM00320">
    <property type="entry name" value="WD40"/>
    <property type="match status" value="6"/>
</dbReference>
<dbReference type="PANTHER" id="PTHR15622:SF2">
    <property type="entry name" value="U4_U6 SMALL NUCLEAR RIBONUCLEOPROTEIN PRP4"/>
    <property type="match status" value="1"/>
</dbReference>
<dbReference type="InterPro" id="IPR019775">
    <property type="entry name" value="WD40_repeat_CS"/>
</dbReference>
<dbReference type="Gene3D" id="1.10.750.20">
    <property type="entry name" value="SOCS box"/>
    <property type="match status" value="1"/>
</dbReference>
<dbReference type="PROSITE" id="PS50225">
    <property type="entry name" value="SOCS"/>
    <property type="match status" value="1"/>
</dbReference>
<evidence type="ECO:0000313" key="1">
    <source>
        <dbReference type="EMBL" id="KZS04873.1"/>
    </source>
</evidence>
<dbReference type="SMART" id="SM00253">
    <property type="entry name" value="SOCS"/>
    <property type="match status" value="1"/>
</dbReference>
<proteinExistence type="predicted"/>
<dbReference type="STRING" id="35525.A0A164MAF3"/>
<dbReference type="PROSITE" id="PS00678">
    <property type="entry name" value="WD_REPEATS_1"/>
    <property type="match status" value="2"/>
</dbReference>
<dbReference type="InterPro" id="IPR001680">
    <property type="entry name" value="WD40_rpt"/>
</dbReference>
<dbReference type="CDD" id="cd03587">
    <property type="entry name" value="SOCS"/>
    <property type="match status" value="1"/>
</dbReference>
<dbReference type="PROSITE" id="PS50082">
    <property type="entry name" value="WD_REPEATS_2"/>
    <property type="match status" value="3"/>
</dbReference>
<dbReference type="Pfam" id="PF07525">
    <property type="entry name" value="SOCS_box"/>
    <property type="match status" value="1"/>
</dbReference>
<dbReference type="InterPro" id="IPR015943">
    <property type="entry name" value="WD40/YVTN_repeat-like_dom_sf"/>
</dbReference>
<comment type="caution">
    <text evidence="1">The sequence shown here is derived from an EMBL/GenBank/DDBJ whole genome shotgun (WGS) entry which is preliminary data.</text>
</comment>
<dbReference type="SMART" id="SM00969">
    <property type="entry name" value="SOCS_box"/>
    <property type="match status" value="1"/>
</dbReference>
<dbReference type="Proteomes" id="UP000076858">
    <property type="component" value="Unassembled WGS sequence"/>
</dbReference>
<accession>A0A164MAF3</accession>
<gene>
    <name evidence="1" type="ORF">APZ42_032064</name>
</gene>
<dbReference type="OrthoDB" id="17410at2759"/>
<dbReference type="PROSITE" id="PS50294">
    <property type="entry name" value="WD_REPEATS_REGION"/>
    <property type="match status" value="3"/>
</dbReference>
<dbReference type="InterPro" id="IPR020472">
    <property type="entry name" value="WD40_PAC1"/>
</dbReference>
<dbReference type="GO" id="GO:0035556">
    <property type="term" value="P:intracellular signal transduction"/>
    <property type="evidence" value="ECO:0007669"/>
    <property type="project" value="InterPro"/>
</dbReference>
<dbReference type="InterPro" id="IPR001496">
    <property type="entry name" value="SOCS_box"/>
</dbReference>
<dbReference type="PANTHER" id="PTHR15622">
    <property type="entry name" value="WD40 REPEAT PROTEIN"/>
    <property type="match status" value="1"/>
</dbReference>
<dbReference type="InterPro" id="IPR051983">
    <property type="entry name" value="WSB_SOCS-box_domain"/>
</dbReference>
<protein>
    <submittedName>
        <fullName evidence="1">Uncharacterized protein</fullName>
    </submittedName>
</protein>
<organism evidence="1 2">
    <name type="scientific">Daphnia magna</name>
    <dbReference type="NCBI Taxonomy" id="35525"/>
    <lineage>
        <taxon>Eukaryota</taxon>
        <taxon>Metazoa</taxon>
        <taxon>Ecdysozoa</taxon>
        <taxon>Arthropoda</taxon>
        <taxon>Crustacea</taxon>
        <taxon>Branchiopoda</taxon>
        <taxon>Diplostraca</taxon>
        <taxon>Cladocera</taxon>
        <taxon>Anomopoda</taxon>
        <taxon>Daphniidae</taxon>
        <taxon>Daphnia</taxon>
    </lineage>
</organism>
<dbReference type="InterPro" id="IPR036322">
    <property type="entry name" value="WD40_repeat_dom_sf"/>
</dbReference>
<keyword evidence="2" id="KW-1185">Reference proteome</keyword>
<dbReference type="SUPFAM" id="SSF50978">
    <property type="entry name" value="WD40 repeat-like"/>
    <property type="match status" value="1"/>
</dbReference>
<dbReference type="Gene3D" id="2.130.10.10">
    <property type="entry name" value="YVTN repeat-like/Quinoprotein amine dehydrogenase"/>
    <property type="match status" value="3"/>
</dbReference>
<dbReference type="GO" id="GO:0000209">
    <property type="term" value="P:protein polyubiquitination"/>
    <property type="evidence" value="ECO:0007669"/>
    <property type="project" value="TreeGrafter"/>
</dbReference>
<evidence type="ECO:0000313" key="2">
    <source>
        <dbReference type="Proteomes" id="UP000076858"/>
    </source>
</evidence>
<sequence length="430" mass="47970">MMLDTNNGPRPLLKKTPQDLAHVVKVGELRPAPRPAHSPLTSARSRRHVAECWHVIFAPDETRFAWLCGTSRVLIVPWNRFKNCLLSLDNTDDEGNEIKGQVVSIDAGSPVNSAGFGSGTPESQLAHPPQRQYWTRFDFSNKELVFATGHVNGRVRIWDVYTGCKLLELMDHTQAVRDLAFAPDGSLRLVSASLDRTIKVWDLRDDGNMFKTLKGHSNEIFWCCWSPNAQLLASAGIGKSIMVWDMVTYSLARTLTGHHHNVSACEFSPDGAILASSSWDTRVILWDPYTGVELRELCHQYPPPRPIFASGANGSWVRGVAYARNGGQTATISDDGLIRFWNLLEPEVDPSAIAQGDEEMVCCTFSPSGRVFAVGTKESRVSFYLAPRVVFSLKHLARMAVRRQVLATPNIDQLLLPAPLKTYLKYQDWI</sequence>